<evidence type="ECO:0000313" key="2">
    <source>
        <dbReference type="EMBL" id="MBB2968950.1"/>
    </source>
</evidence>
<keyword evidence="3" id="KW-1185">Reference proteome</keyword>
<dbReference type="GO" id="GO:0044877">
    <property type="term" value="F:protein-containing complex binding"/>
    <property type="evidence" value="ECO:0007669"/>
    <property type="project" value="TreeGrafter"/>
</dbReference>
<organism evidence="2 3">
    <name type="scientific">Leifsonia aquatica</name>
    <name type="common">Corynebacterium aquaticum</name>
    <dbReference type="NCBI Taxonomy" id="144185"/>
    <lineage>
        <taxon>Bacteria</taxon>
        <taxon>Bacillati</taxon>
        <taxon>Actinomycetota</taxon>
        <taxon>Actinomycetes</taxon>
        <taxon>Micrococcales</taxon>
        <taxon>Microbacteriaceae</taxon>
        <taxon>Leifsonia</taxon>
    </lineage>
</organism>
<dbReference type="InterPro" id="IPR016040">
    <property type="entry name" value="NAD(P)-bd_dom"/>
</dbReference>
<accession>A0A7W4UZ63</accession>
<dbReference type="InterPro" id="IPR051207">
    <property type="entry name" value="ComplexI_NDUFA9_subunit"/>
</dbReference>
<protein>
    <submittedName>
        <fullName evidence="2">Uncharacterized protein YbjT (DUF2867 family)</fullName>
    </submittedName>
</protein>
<dbReference type="SUPFAM" id="SSF51735">
    <property type="entry name" value="NAD(P)-binding Rossmann-fold domains"/>
    <property type="match status" value="1"/>
</dbReference>
<dbReference type="Pfam" id="PF13460">
    <property type="entry name" value="NAD_binding_10"/>
    <property type="match status" value="1"/>
</dbReference>
<evidence type="ECO:0000313" key="3">
    <source>
        <dbReference type="Proteomes" id="UP000538196"/>
    </source>
</evidence>
<gene>
    <name evidence="2" type="ORF">FHX33_003732</name>
</gene>
<sequence>MTSTILVTGGTGTLGRHVVPLVAAGDRRIRVLSRHGRPEADSAERACAADDGIQYLVGDTVAGTGLAEAMAGADVVLHLAGGPKGDDEGTRHVAEAARAARVGHVVLISVIGAGRMPIGYFRRKAASERILAASGVPWTVLRAAQFHSFARSMAGGMARLPIVPVMRDVRLEPVAVADVAHRLAELALQPPQARVADLAGPEVRTLEDLIDSLPARRHPHLRFGLPGALGRAYRSGANLAAPGADRGTGTWEEYLGAVSA</sequence>
<feature type="domain" description="NAD(P)-binding" evidence="1">
    <location>
        <begin position="9"/>
        <end position="187"/>
    </location>
</feature>
<dbReference type="Proteomes" id="UP000538196">
    <property type="component" value="Unassembled WGS sequence"/>
</dbReference>
<dbReference type="InterPro" id="IPR036291">
    <property type="entry name" value="NAD(P)-bd_dom_sf"/>
</dbReference>
<dbReference type="PANTHER" id="PTHR12126">
    <property type="entry name" value="NADH-UBIQUINONE OXIDOREDUCTASE 39 KDA SUBUNIT-RELATED"/>
    <property type="match status" value="1"/>
</dbReference>
<dbReference type="Gene3D" id="3.40.50.720">
    <property type="entry name" value="NAD(P)-binding Rossmann-like Domain"/>
    <property type="match status" value="1"/>
</dbReference>
<dbReference type="EMBL" id="JACHVP010000005">
    <property type="protein sequence ID" value="MBB2968950.1"/>
    <property type="molecule type" value="Genomic_DNA"/>
</dbReference>
<dbReference type="PANTHER" id="PTHR12126:SF11">
    <property type="entry name" value="NADH DEHYDROGENASE [UBIQUINONE] 1 ALPHA SUBCOMPLEX SUBUNIT 9, MITOCHONDRIAL"/>
    <property type="match status" value="1"/>
</dbReference>
<reference evidence="2 3" key="1">
    <citation type="submission" date="2020-08" db="EMBL/GenBank/DDBJ databases">
        <title>Sequencing the genomes of 1000 actinobacteria strains.</title>
        <authorList>
            <person name="Klenk H.-P."/>
        </authorList>
    </citation>
    <scope>NUCLEOTIDE SEQUENCE [LARGE SCALE GENOMIC DNA]</scope>
    <source>
        <strain evidence="2 3">DSM 20146</strain>
    </source>
</reference>
<proteinExistence type="predicted"/>
<evidence type="ECO:0000259" key="1">
    <source>
        <dbReference type="Pfam" id="PF13460"/>
    </source>
</evidence>
<dbReference type="RefSeq" id="WP_021765070.1">
    <property type="nucleotide sequence ID" value="NZ_JACHVP010000005.1"/>
</dbReference>
<name>A0A7W4UZ63_LEIAQ</name>
<dbReference type="AlphaFoldDB" id="A0A7W4UZ63"/>
<comment type="caution">
    <text evidence="2">The sequence shown here is derived from an EMBL/GenBank/DDBJ whole genome shotgun (WGS) entry which is preliminary data.</text>
</comment>